<dbReference type="EMBL" id="AAANYR010000009">
    <property type="protein sequence ID" value="EAD5787680.1"/>
    <property type="molecule type" value="Genomic_DNA"/>
</dbReference>
<evidence type="ECO:0000313" key="76">
    <source>
        <dbReference type="Proteomes" id="UP000410967"/>
    </source>
</evidence>
<evidence type="ECO:0000313" key="100">
    <source>
        <dbReference type="Proteomes" id="UP000841146"/>
    </source>
</evidence>
<dbReference type="Proteomes" id="UP000331186">
    <property type="component" value="Unassembled WGS sequence"/>
</dbReference>
<dbReference type="Proteomes" id="UP000427828">
    <property type="component" value="Unassembled WGS sequence"/>
</dbReference>
<evidence type="ECO:0000313" key="56">
    <source>
        <dbReference type="EMBL" id="RKA11095.1"/>
    </source>
</evidence>
<evidence type="ECO:0000313" key="34">
    <source>
        <dbReference type="EMBL" id="EAK8896321.1"/>
    </source>
</evidence>
<dbReference type="EMBL" id="DAAJZA010000007">
    <property type="protein sequence ID" value="HAC1755458.1"/>
    <property type="molecule type" value="Genomic_DNA"/>
</dbReference>
<dbReference type="Proteomes" id="UP000840039">
    <property type="component" value="Unassembled WGS sequence"/>
</dbReference>
<dbReference type="CDD" id="cd13134">
    <property type="entry name" value="MATE_like_8"/>
    <property type="match status" value="1"/>
</dbReference>
<evidence type="ECO:0000313" key="61">
    <source>
        <dbReference type="Proteomes" id="UP000336166"/>
    </source>
</evidence>
<dbReference type="EMBL" id="DAAJCS010000002">
    <property type="protein sequence ID" value="HAC0011946.1"/>
    <property type="molecule type" value="Genomic_DNA"/>
</dbReference>
<dbReference type="Proteomes" id="UP000455569">
    <property type="component" value="Unassembled WGS sequence"/>
</dbReference>
<dbReference type="EMBL" id="AAAREG010000007">
    <property type="protein sequence ID" value="EAE2354701.1"/>
    <property type="molecule type" value="Genomic_DNA"/>
</dbReference>
<dbReference type="EMBL" id="AABAYG010000005">
    <property type="protein sequence ID" value="EAG2245960.1"/>
    <property type="molecule type" value="Genomic_DNA"/>
</dbReference>
<evidence type="ECO:0000313" key="49">
    <source>
        <dbReference type="EMBL" id="HAC0011946.1"/>
    </source>
</evidence>
<dbReference type="EMBL" id="AANCRK010000001">
    <property type="protein sequence ID" value="EDN7713629.1"/>
    <property type="molecule type" value="Genomic_DNA"/>
</dbReference>
<evidence type="ECO:0000313" key="96">
    <source>
        <dbReference type="Proteomes" id="UP000548278"/>
    </source>
</evidence>
<feature type="transmembrane region" description="Helical" evidence="7">
    <location>
        <begin position="161"/>
        <end position="179"/>
    </location>
</feature>
<dbReference type="PIRSF" id="PIRSF006603">
    <property type="entry name" value="DinF"/>
    <property type="match status" value="1"/>
</dbReference>
<evidence type="ECO:0000256" key="2">
    <source>
        <dbReference type="ARBA" id="ARBA00022448"/>
    </source>
</evidence>
<evidence type="ECO:0000313" key="23">
    <source>
        <dbReference type="EMBL" id="EAG2514241.1"/>
    </source>
</evidence>
<feature type="transmembrane region" description="Helical" evidence="7">
    <location>
        <begin position="279"/>
        <end position="298"/>
    </location>
</feature>
<evidence type="ECO:0000256" key="5">
    <source>
        <dbReference type="ARBA" id="ARBA00022989"/>
    </source>
</evidence>
<evidence type="ECO:0000313" key="62">
    <source>
        <dbReference type="Proteomes" id="UP000337746"/>
    </source>
</evidence>
<dbReference type="EMBL" id="AALGDA010000015">
    <property type="protein sequence ID" value="ECY9782673.1"/>
    <property type="molecule type" value="Genomic_DNA"/>
</dbReference>
<dbReference type="EMBL" id="AABEKY010000005">
    <property type="protein sequence ID" value="EAG9387856.1"/>
    <property type="molecule type" value="Genomic_DNA"/>
</dbReference>
<reference evidence="99 100" key="2">
    <citation type="journal article" date="2018" name="Genome Biol.">
        <title>SKESA: strategic k-mer extension for scrupulous assemblies.</title>
        <authorList>
            <person name="Souvorov A."/>
            <person name="Agarwala R."/>
            <person name="Lipman D.J."/>
        </authorList>
    </citation>
    <scope>NUCLEOTIDE SEQUENCE [LARGE SCALE GENOMIC DNA]</scope>
    <source>
        <strain evidence="46">09CEB371LM</strain>
        <strain evidence="52">2017-325981-023-01</strain>
        <strain evidence="48 102">CFIAFB20100120</strain>
        <strain evidence="47 99">CFIAFB20130012</strain>
        <strain evidence="50">CFIAFB20170037</strain>
        <strain evidence="49 100">CFIAFB20170045</strain>
        <strain evidence="51 101">DMG1500109</strain>
        <strain evidence="53">SFBRL218_S4</strain>
    </source>
</reference>
<reference evidence="47" key="9">
    <citation type="submission" date="2020-01" db="EMBL/GenBank/DDBJ databases">
        <authorList>
            <consortium name="NCBI Pathogen Detection Project"/>
        </authorList>
    </citation>
    <scope>NUCLEOTIDE SEQUENCE</scope>
    <source>
        <strain evidence="46">09CEB371LM</strain>
        <strain evidence="52">2017-325981-023-01</strain>
        <strain evidence="48">CFIAFB20100120</strain>
        <strain evidence="47">CFIAFB20130012</strain>
        <strain evidence="50">CFIAFB20170037</strain>
        <strain evidence="49">CFIAFB20170045</strain>
        <strain evidence="51">DMG1500109</strain>
        <strain evidence="53">SFBRL218_S4</strain>
    </source>
</reference>
<evidence type="ECO:0000313" key="75">
    <source>
        <dbReference type="Proteomes" id="UP000398321"/>
    </source>
</evidence>
<dbReference type="EMBL" id="QDAY01000001">
    <property type="protein sequence ID" value="KAA9453234.1"/>
    <property type="molecule type" value="Genomic_DNA"/>
</dbReference>
<evidence type="ECO:0000313" key="54">
    <source>
        <dbReference type="EMBL" id="KAA9453234.1"/>
    </source>
</evidence>
<keyword evidence="2" id="KW-0813">Transport</keyword>
<reference evidence="57 59" key="7">
    <citation type="submission" date="2019-08" db="EMBL/GenBank/DDBJ databases">
        <title>Soil Listeria distribution.</title>
        <authorList>
            <person name="Liao J."/>
        </authorList>
    </citation>
    <scope>NUCLEOTIDE SEQUENCE [LARGE SCALE GENOMIC DNA]</scope>
    <source>
        <strain evidence="57 59">IN-RH-2-BL1</strain>
    </source>
</reference>
<evidence type="ECO:0000313" key="38">
    <source>
        <dbReference type="EMBL" id="ECC1555883.1"/>
    </source>
</evidence>
<accession>A0A0B8QWN9</accession>
<evidence type="ECO:0000313" key="40">
    <source>
        <dbReference type="EMBL" id="ECY6544851.1"/>
    </source>
</evidence>
<evidence type="ECO:0000313" key="74">
    <source>
        <dbReference type="Proteomes" id="UP000389283"/>
    </source>
</evidence>
<feature type="transmembrane region" description="Helical" evidence="7">
    <location>
        <begin position="89"/>
        <end position="110"/>
    </location>
</feature>
<evidence type="ECO:0000313" key="79">
    <source>
        <dbReference type="Proteomes" id="UP000455569"/>
    </source>
</evidence>
<dbReference type="NCBIfam" id="TIGR00797">
    <property type="entry name" value="matE"/>
    <property type="match status" value="1"/>
</dbReference>
<dbReference type="Proteomes" id="UP000467536">
    <property type="component" value="Unassembled WGS sequence"/>
</dbReference>
<evidence type="ECO:0000313" key="84">
    <source>
        <dbReference type="Proteomes" id="UP000478704"/>
    </source>
</evidence>
<dbReference type="Proteomes" id="UP000365297">
    <property type="component" value="Unassembled WGS sequence"/>
</dbReference>
<dbReference type="Proteomes" id="UP000527632">
    <property type="component" value="Unassembled WGS sequence"/>
</dbReference>
<dbReference type="Proteomes" id="UP000540117">
    <property type="component" value="Unassembled WGS sequence"/>
</dbReference>
<feature type="transmembrane region" description="Helical" evidence="7">
    <location>
        <begin position="191"/>
        <end position="213"/>
    </location>
</feature>
<evidence type="ECO:0000256" key="1">
    <source>
        <dbReference type="ARBA" id="ARBA00004651"/>
    </source>
</evidence>
<dbReference type="EMBL" id="AANEHK010000004">
    <property type="protein sequence ID" value="EDO0985516.1"/>
    <property type="molecule type" value="Genomic_DNA"/>
</dbReference>
<organism evidence="23 88">
    <name type="scientific">Listeria monocytogenes</name>
    <dbReference type="NCBI Taxonomy" id="1639"/>
    <lineage>
        <taxon>Bacteria</taxon>
        <taxon>Bacillati</taxon>
        <taxon>Bacillota</taxon>
        <taxon>Bacilli</taxon>
        <taxon>Bacillales</taxon>
        <taxon>Listeriaceae</taxon>
        <taxon>Listeria</taxon>
    </lineage>
</organism>
<evidence type="ECO:0000313" key="83">
    <source>
        <dbReference type="Proteomes" id="UP000478682"/>
    </source>
</evidence>
<evidence type="ECO:0000313" key="92">
    <source>
        <dbReference type="Proteomes" id="UP000533021"/>
    </source>
</evidence>
<protein>
    <submittedName>
        <fullName evidence="56">FMN/FAD exporter YeeO</fullName>
    </submittedName>
    <submittedName>
        <fullName evidence="23">MATE family efflux transporter</fullName>
    </submittedName>
</protein>
<dbReference type="EMBL" id="AABEMN010000003">
    <property type="protein sequence ID" value="EAG9518684.1"/>
    <property type="molecule type" value="Genomic_DNA"/>
</dbReference>
<dbReference type="Proteomes" id="UP000840197">
    <property type="component" value="Unassembled WGS sequence"/>
</dbReference>
<dbReference type="OMA" id="KISHHHI"/>
<feature type="transmembrane region" description="Helical" evidence="7">
    <location>
        <begin position="356"/>
        <end position="373"/>
    </location>
</feature>
<feature type="transmembrane region" description="Helical" evidence="7">
    <location>
        <begin position="318"/>
        <end position="336"/>
    </location>
</feature>
<dbReference type="EMBL" id="AAAJKI010000008">
    <property type="protein sequence ID" value="EAC6547711.1"/>
    <property type="molecule type" value="Genomic_DNA"/>
</dbReference>
<evidence type="ECO:0000313" key="25">
    <source>
        <dbReference type="EMBL" id="EAG4331728.1"/>
    </source>
</evidence>
<dbReference type="Proteomes" id="UP000345329">
    <property type="component" value="Unassembled WGS sequence"/>
</dbReference>
<evidence type="ECO:0000313" key="86">
    <source>
        <dbReference type="Proteomes" id="UP000489121"/>
    </source>
</evidence>
<evidence type="ECO:0000313" key="57">
    <source>
        <dbReference type="EMBL" id="TYU50754.1"/>
    </source>
</evidence>
<evidence type="ECO:0000313" key="59">
    <source>
        <dbReference type="Proteomes" id="UP000322220"/>
    </source>
</evidence>
<evidence type="ECO:0000313" key="53">
    <source>
        <dbReference type="EMBL" id="HAO5923340.1"/>
    </source>
</evidence>
<evidence type="ECO:0000313" key="11">
    <source>
        <dbReference type="EMBL" id="EAC7479196.1"/>
    </source>
</evidence>
<evidence type="ECO:0000313" key="21">
    <source>
        <dbReference type="EMBL" id="EAG2086152.1"/>
    </source>
</evidence>
<evidence type="ECO:0000313" key="87">
    <source>
        <dbReference type="Proteomes" id="UP000522199"/>
    </source>
</evidence>
<dbReference type="EMBL" id="AABCVX010000001">
    <property type="protein sequence ID" value="EAG6167898.1"/>
    <property type="molecule type" value="Genomic_DNA"/>
</dbReference>
<dbReference type="AlphaFoldDB" id="A0A0B8QWN9"/>
<evidence type="ECO:0000313" key="30">
    <source>
        <dbReference type="EMBL" id="EAG9518684.1"/>
    </source>
</evidence>
<evidence type="ECO:0000313" key="65">
    <source>
        <dbReference type="Proteomes" id="UP000345329"/>
    </source>
</evidence>
<dbReference type="Proteomes" id="UP000376505">
    <property type="component" value="Unassembled WGS sequence"/>
</dbReference>
<sequence length="446" mass="48672">MSSVHKVASISLFTLAWPIFLEQFLRLMISYIDVFMLGHYSDDAVAATGVANQILVISIIIYGFISVGVQIIVAQMIGAKKHKEIENVITNGLVVAFLIGIVMSIIFIFMSKNFLTWMGIDPHLVQVGAPFLEIIGGSSVVIAIHASILPILRAHGYVRQSILVPVTISIINVVGNYLFLYGPLAYLDYGVAGVGISTAVANFVGMGLAIWMLRKYIGYTFHFKKLEQVSKKLLYSILRLGLPSAGENLSYAGSQLVVTAIIAILGTEALTTKVYASTVSQFVALFAIALGQASQIIIGRAVGAKEIDKAYKQGLRSWKIGLVVAIVVSVSIYLFAEPIMSLFTTNTEIIAMTKELFLLSIFLELGRATNIIIISSLNSTGDVRFPFICGLIVMWIVSLPFSYVLGISAGLGLVGVWLAYIIDEGVRAVLMYRRWRSKVWSLKSVI</sequence>
<dbReference type="Proteomes" id="UP000489121">
    <property type="component" value="Unassembled WGS sequence"/>
</dbReference>
<evidence type="ECO:0000313" key="42">
    <source>
        <dbReference type="EMBL" id="EDN7713629.1"/>
    </source>
</evidence>
<evidence type="ECO:0000313" key="27">
    <source>
        <dbReference type="EMBL" id="EAG6167898.1"/>
    </source>
</evidence>
<reference evidence="56 58" key="1">
    <citation type="journal article" date="2018" name="BMC Genomics">
        <title>Genes significantly associated with lineage II food isolates of Listeria monocytogenes.</title>
        <authorList>
            <person name="Pirone-Davies C."/>
            <person name="Chen Y."/>
            <person name="Pightling A."/>
            <person name="Ryan G."/>
            <person name="Wang Y."/>
            <person name="Yao K."/>
            <person name="Hoffmann M."/>
            <person name="Allard M.W."/>
        </authorList>
    </citation>
    <scope>NUCLEOTIDE SEQUENCE [LARGE SCALE GENOMIC DNA]</scope>
    <source>
        <strain evidence="56 58">PNUSAL000550</strain>
    </source>
</reference>
<reference evidence="54 80" key="3">
    <citation type="submission" date="2018-04" db="EMBL/GenBank/DDBJ databases">
        <title>Genome Analysis of a Prevalent Clone of Listeria monocytogenes Sequence Type 87 in China.</title>
        <authorList>
            <person name="Wang Y."/>
        </authorList>
    </citation>
    <scope>NUCLEOTIDE SEQUENCE [LARGE SCALE GENOMIC DNA]</scope>
    <source>
        <strain evidence="54 80">ICDC_LM1523</strain>
    </source>
</reference>
<evidence type="ECO:0000313" key="78">
    <source>
        <dbReference type="Proteomes" id="UP000427828"/>
    </source>
</evidence>
<dbReference type="Proteomes" id="UP000460224">
    <property type="component" value="Unassembled WGS sequence"/>
</dbReference>
<dbReference type="EMBL" id="AAAIKW010000001">
    <property type="protein sequence ID" value="EAC4551375.1"/>
    <property type="molecule type" value="Genomic_DNA"/>
</dbReference>
<dbReference type="Proteomes" id="UP000339309">
    <property type="component" value="Unassembled WGS sequence"/>
</dbReference>
<dbReference type="EMBL" id="AALAQH010000001">
    <property type="protein sequence ID" value="ECX6923710.1"/>
    <property type="molecule type" value="Genomic_DNA"/>
</dbReference>
<evidence type="ECO:0000313" key="46">
    <source>
        <dbReference type="EMBL" id="HAA8053242.1"/>
    </source>
</evidence>
<evidence type="ECO:0000313" key="81">
    <source>
        <dbReference type="Proteomes" id="UP000467347"/>
    </source>
</evidence>
<evidence type="ECO:0000313" key="71">
    <source>
        <dbReference type="Proteomes" id="UP000368512"/>
    </source>
</evidence>
<evidence type="ECO:0000313" key="39">
    <source>
        <dbReference type="EMBL" id="ECX6923710.1"/>
    </source>
</evidence>
<dbReference type="Proteomes" id="UP000842809">
    <property type="component" value="Unassembled WGS sequence"/>
</dbReference>
<dbReference type="Proteomes" id="UP000843503">
    <property type="component" value="Unassembled WGS sequence"/>
</dbReference>
<evidence type="ECO:0000313" key="29">
    <source>
        <dbReference type="EMBL" id="EAG9387856.1"/>
    </source>
</evidence>
<evidence type="ECO:0000313" key="9">
    <source>
        <dbReference type="EMBL" id="EAC5551002.1"/>
    </source>
</evidence>
<dbReference type="Proteomes" id="UP000410967">
    <property type="component" value="Unassembled WGS sequence"/>
</dbReference>
<dbReference type="Proteomes" id="UP000337746">
    <property type="component" value="Unassembled WGS sequence"/>
</dbReference>
<evidence type="ECO:0000313" key="36">
    <source>
        <dbReference type="EMBL" id="ECB9472461.1"/>
    </source>
</evidence>
<dbReference type="InterPro" id="IPR047135">
    <property type="entry name" value="YsiQ"/>
</dbReference>
<evidence type="ECO:0000313" key="44">
    <source>
        <dbReference type="EMBL" id="EDO0985516.1"/>
    </source>
</evidence>
<dbReference type="Proteomes" id="UP000336166">
    <property type="component" value="Unassembled WGS sequence"/>
</dbReference>
<evidence type="ECO:0000313" key="63">
    <source>
        <dbReference type="Proteomes" id="UP000339309"/>
    </source>
</evidence>
<evidence type="ECO:0000313" key="15">
    <source>
        <dbReference type="EMBL" id="EAD5787680.1"/>
    </source>
</evidence>
<dbReference type="InterPro" id="IPR002528">
    <property type="entry name" value="MATE_fam"/>
</dbReference>
<dbReference type="Proteomes" id="UP000544530">
    <property type="component" value="Unassembled WGS sequence"/>
</dbReference>
<evidence type="ECO:0000313" key="102">
    <source>
        <dbReference type="Proteomes" id="UP000844415"/>
    </source>
</evidence>
<dbReference type="Proteomes" id="UP000533021">
    <property type="component" value="Unassembled WGS sequence"/>
</dbReference>
<dbReference type="EMBL" id="AANDSR010000007">
    <property type="protein sequence ID" value="EDN9837164.1"/>
    <property type="molecule type" value="Genomic_DNA"/>
</dbReference>
<evidence type="ECO:0000313" key="35">
    <source>
        <dbReference type="EMBL" id="EAK9318021.1"/>
    </source>
</evidence>
<dbReference type="Pfam" id="PF01554">
    <property type="entry name" value="MatE"/>
    <property type="match status" value="2"/>
</dbReference>
<dbReference type="EMBL" id="AABAWE010000001">
    <property type="protein sequence ID" value="EAG2086152.1"/>
    <property type="molecule type" value="Genomic_DNA"/>
</dbReference>
<evidence type="ECO:0000313" key="14">
    <source>
        <dbReference type="EMBL" id="EAD5773486.1"/>
    </source>
</evidence>
<dbReference type="EMBL" id="AABAGT010000016">
    <property type="protein sequence ID" value="EAG0867813.1"/>
    <property type="molecule type" value="Genomic_DNA"/>
</dbReference>
<reference evidence="40 69" key="8">
    <citation type="submission" date="2019-09" db="EMBL/GenBank/DDBJ databases">
        <authorList>
            <consortium name="GenomeTrakr network: Whole genome sequencing for foodborne pathogen traceback"/>
        </authorList>
    </citation>
    <scope>NUCLEOTIDE SEQUENCE [LARGE SCALE GENOMIC DNA]</scope>
    <source>
        <strain evidence="28 96">CFSAN004300</strain>
        <strain evidence="29 87">CFSAN072474</strain>
        <strain evidence="40 69">FLAG-55987</strain>
        <strain evidence="35 76">PHLUSALM00088</strain>
    </source>
</reference>
<dbReference type="EMBL" id="AABATR010000001">
    <property type="protein sequence ID" value="EAG1892118.1"/>
    <property type="molecule type" value="Genomic_DNA"/>
</dbReference>
<name>A0A0B8QWN9_LISMN</name>
<keyword evidence="5 7" id="KW-1133">Transmembrane helix</keyword>
<evidence type="ECO:0000313" key="101">
    <source>
        <dbReference type="Proteomes" id="UP000843775"/>
    </source>
</evidence>
<evidence type="ECO:0000313" key="98">
    <source>
        <dbReference type="Proteomes" id="UP000566721"/>
    </source>
</evidence>
<evidence type="ECO:0000313" key="82">
    <source>
        <dbReference type="Proteomes" id="UP000467536"/>
    </source>
</evidence>
<dbReference type="EMBL" id="AACJYH010000001">
    <property type="protein sequence ID" value="EAK8896321.1"/>
    <property type="molecule type" value="Genomic_DNA"/>
</dbReference>
<dbReference type="KEGG" id="lmv:Y193_12710"/>
<dbReference type="EMBL" id="DABJAN010000001">
    <property type="protein sequence ID" value="HAJ9592105.1"/>
    <property type="molecule type" value="Genomic_DNA"/>
</dbReference>
<dbReference type="EMBL" id="AABBYJ010000006">
    <property type="protein sequence ID" value="EAG4331728.1"/>
    <property type="molecule type" value="Genomic_DNA"/>
</dbReference>
<evidence type="ECO:0000313" key="24">
    <source>
        <dbReference type="EMBL" id="EAG2996954.1"/>
    </source>
</evidence>
<evidence type="ECO:0000313" key="73">
    <source>
        <dbReference type="Proteomes" id="UP000379076"/>
    </source>
</evidence>
<reference evidence="62 65" key="4">
    <citation type="submission" date="2018-06" db="EMBL/GenBank/DDBJ databases">
        <authorList>
            <consortium name="GenomeTrakr: Next Generation Sequencing Network for Food Pathogen Tracability"/>
        </authorList>
    </citation>
    <scope>NUCLEOTIDE SEQUENCE [LARGE SCALE GENOMIC DNA]</scope>
    <source>
        <strain evidence="24 97">10B02965A-1</strain>
        <strain evidence="11 71">CFSAN008042</strain>
        <strain evidence="26 90">CFSAN063727</strain>
        <strain evidence="42 79">CFSAN102901</strain>
        <strain evidence="16 73">FDA00006494</strain>
        <strain evidence="9 70">FDA00007096</strain>
        <strain evidence="22">FDA00011243</strain>
        <strain evidence="10 60">FDA00013332</strain>
        <strain evidence="15 64">FDA00013853</strain>
        <strain evidence="36 77">FDA00014336</strain>
        <strain evidence="38 74">FDA00014370</strain>
        <strain evidence="37 75">FDA00014392</strain>
        <strain evidence="45">FDA00015054</strain>
        <strain evidence="25 93">FDA1005580-S054-001</strain>
        <strain evidence="84">FDA1090798-S029-001</strain>
        <strain evidence="85">FDA956581-098-004</strain>
        <strain evidence="23 88">FDA960927-006-004</strain>
        <strain evidence="27 98">FLAG-38921</strain>
        <strain evidence="39 78">FLAG-51482A</strain>
        <strain evidence="21 62">FLAG-54356</strain>
        <strain evidence="14 72">FSIS31901579</strain>
        <strain evidence="33 89">LS1344</strain>
        <strain evidence="43 81">OSF101448</strain>
        <strain evidence="13 65">VA-WGS-00405</strain>
    </source>
</reference>
<evidence type="ECO:0000313" key="33">
    <source>
        <dbReference type="EMBL" id="EAH4241052.1"/>
    </source>
</evidence>
<feature type="transmembrane region" description="Helical" evidence="7">
    <location>
        <begin position="385"/>
        <end position="405"/>
    </location>
</feature>
<evidence type="ECO:0000313" key="31">
    <source>
        <dbReference type="EMBL" id="EAH2282422.1"/>
    </source>
</evidence>
<dbReference type="GO" id="GO:0042910">
    <property type="term" value="F:xenobiotic transmembrane transporter activity"/>
    <property type="evidence" value="ECO:0007669"/>
    <property type="project" value="InterPro"/>
</dbReference>
<evidence type="ECO:0000313" key="66">
    <source>
        <dbReference type="Proteomes" id="UP000350032"/>
    </source>
</evidence>
<evidence type="ECO:0000313" key="28">
    <source>
        <dbReference type="EMBL" id="EAG6990480.1"/>
    </source>
</evidence>
<dbReference type="Proteomes" id="UP000546397">
    <property type="component" value="Unassembled WGS sequence"/>
</dbReference>
<evidence type="ECO:0000313" key="8">
    <source>
        <dbReference type="EMBL" id="EAC4551375.1"/>
    </source>
</evidence>
<evidence type="ECO:0000256" key="4">
    <source>
        <dbReference type="ARBA" id="ARBA00022692"/>
    </source>
</evidence>
<gene>
    <name evidence="56" type="primary">yeeo_1</name>
    <name evidence="19" type="ORF">A8L61_11045</name>
    <name evidence="28" type="ORF">AB917_07750</name>
    <name evidence="8" type="ORF">ABZ57_02630</name>
    <name evidence="16" type="ORF">ART25_10560</name>
    <name evidence="9" type="ORF">ARY78_11240</name>
    <name evidence="23" type="ORF">B1N52_03640</name>
    <name evidence="22" type="ORF">B1S26_11155</name>
    <name evidence="24" type="ORF">B5K54_06610</name>
    <name evidence="20" type="ORF">BB997_00680</name>
    <name evidence="39" type="ORF">BCZ19_03445</name>
    <name evidence="21" type="ORF">BCZ21_02695</name>
    <name evidence="26" type="ORF">CA369_13690</name>
    <name evidence="25" type="ORF">CAV64_10815</name>
    <name evidence="29" type="ORF">CW845_10200</name>
    <name evidence="31" type="ORF">D4920_10095</name>
    <name evidence="30" type="ORF">D4B11_02790</name>
    <name evidence="32" type="ORF">D5N24_09450</name>
    <name evidence="34" type="ORF">D7104_01265</name>
    <name evidence="54" type="ORF">DCK61_01915</name>
    <name evidence="27" type="ORF">DCT16_00680</name>
    <name evidence="11" type="ORF">DQ70_00680</name>
    <name evidence="10" type="ORF">DU018_04925</name>
    <name evidence="56" type="ORF">DYZ80_00628</name>
    <name evidence="18" type="ORF">E1W56_00715</name>
    <name evidence="33" type="ORF">E5F58_03445</name>
    <name evidence="15" type="ORF">EX365_14030</name>
    <name evidence="14" type="ORF">EXZ73_04185</name>
    <name evidence="40" type="ORF">F6436_10940</name>
    <name evidence="41" type="ORF">F6515_06660</name>
    <name evidence="35" type="ORF">FA835_13040</name>
    <name evidence="37" type="ORF">FLQ97_10395</name>
    <name evidence="36" type="ORF">FLR03_02075</name>
    <name evidence="38" type="ORF">FNX40_03575</name>
    <name evidence="44" type="ORF">FV747_05815</name>
    <name evidence="57" type="ORF">FZW98_12795</name>
    <name evidence="45" type="ORF">G3O21_001824</name>
    <name evidence="46" type="ORF">GHH22_08740</name>
    <name evidence="51" type="ORF">GI949_10825</name>
    <name evidence="43" type="ORF">GJW51_10895</name>
    <name evidence="42" type="ORF">GQG13_00665</name>
    <name evidence="47" type="ORF">GYR60_08625</name>
    <name evidence="48" type="ORF">GYS09_00450</name>
    <name evidence="49" type="ORF">GYX23_02925</name>
    <name evidence="50" type="ORF">GYY14_02455</name>
    <name evidence="52" type="ORF">HQN34_000270</name>
    <name evidence="55" type="ORF">HZJ64_02305</name>
    <name evidence="53" type="ORF">IP987_002556</name>
    <name evidence="12" type="ORF">KV70_09210</name>
    <name evidence="13" type="ORF">UI29_03450</name>
    <name evidence="17" type="ORF">Y261_10115</name>
</gene>
<dbReference type="Proteomes" id="UP000364988">
    <property type="component" value="Unassembled WGS sequence"/>
</dbReference>
<dbReference type="Proteomes" id="UP000423131">
    <property type="component" value="Unassembled WGS sequence"/>
</dbReference>
<evidence type="ECO:0000256" key="6">
    <source>
        <dbReference type="ARBA" id="ARBA00023136"/>
    </source>
</evidence>
<evidence type="ECO:0000256" key="3">
    <source>
        <dbReference type="ARBA" id="ARBA00022475"/>
    </source>
</evidence>
<dbReference type="EMBL" id="AAAJWF010000001">
    <property type="protein sequence ID" value="EAC7479196.1"/>
    <property type="molecule type" value="Genomic_DNA"/>
</dbReference>
<dbReference type="EMBL" id="AABDGJ010000004">
    <property type="protein sequence ID" value="EAG6990480.1"/>
    <property type="molecule type" value="Genomic_DNA"/>
</dbReference>
<dbReference type="EMBL" id="AABBAW010000001">
    <property type="protein sequence ID" value="EAG2514241.1"/>
    <property type="molecule type" value="Genomic_DNA"/>
</dbReference>
<dbReference type="EMBL" id="AALEDS010000010">
    <property type="protein sequence ID" value="ECY6544851.1"/>
    <property type="molecule type" value="Genomic_DNA"/>
</dbReference>
<evidence type="ECO:0000313" key="80">
    <source>
        <dbReference type="Proteomes" id="UP000460224"/>
    </source>
</evidence>
<evidence type="ECO:0000313" key="89">
    <source>
        <dbReference type="Proteomes" id="UP000527632"/>
    </source>
</evidence>
<evidence type="ECO:0000313" key="72">
    <source>
        <dbReference type="Proteomes" id="UP000376505"/>
    </source>
</evidence>
<dbReference type="EMBL" id="AANPAU010000006">
    <property type="protein sequence ID" value="EDP8514400.1"/>
    <property type="molecule type" value="Genomic_DNA"/>
</dbReference>
<dbReference type="PANTHER" id="PTHR42925:SF1">
    <property type="entry name" value="VIRULENCE FACTOR MVIN"/>
    <property type="match status" value="1"/>
</dbReference>
<evidence type="ECO:0000313" key="45">
    <source>
        <dbReference type="EMBL" id="EDP8514400.1"/>
    </source>
</evidence>
<dbReference type="EMBL" id="AAAMZD010000001">
    <property type="protein sequence ID" value="EAD3791828.1"/>
    <property type="molecule type" value="Genomic_DNA"/>
</dbReference>
<evidence type="ECO:0000313" key="26">
    <source>
        <dbReference type="EMBL" id="EAG4463351.1"/>
    </source>
</evidence>
<dbReference type="KEGG" id="lmok:CQ02_03255"/>
<dbReference type="EMBL" id="VTIK01000007">
    <property type="protein sequence ID" value="TYU50754.1"/>
    <property type="molecule type" value="Genomic_DNA"/>
</dbReference>
<dbReference type="EMBL" id="JACAVN010000001">
    <property type="protein sequence ID" value="NYA00650.1"/>
    <property type="molecule type" value="Genomic_DNA"/>
</dbReference>
<dbReference type="GO" id="GO:0005886">
    <property type="term" value="C:plasma membrane"/>
    <property type="evidence" value="ECO:0007669"/>
    <property type="project" value="UniProtKB-SubCell"/>
</dbReference>
<dbReference type="EMBL" id="DAAIHR010000007">
    <property type="protein sequence ID" value="HAB8398585.1"/>
    <property type="molecule type" value="Genomic_DNA"/>
</dbReference>
<dbReference type="Proteomes" id="UP000358545">
    <property type="component" value="Unassembled WGS sequence"/>
</dbReference>
<dbReference type="Proteomes" id="UP000272537">
    <property type="component" value="Unassembled WGS sequence"/>
</dbReference>
<dbReference type="EMBL" id="AACKDQ010000035">
    <property type="protein sequence ID" value="EAK9318021.1"/>
    <property type="molecule type" value="Genomic_DNA"/>
</dbReference>
<comment type="caution">
    <text evidence="23">The sequence shown here is derived from an EMBL/GenBank/DDBJ whole genome shotgun (WGS) entry which is preliminary data.</text>
</comment>
<evidence type="ECO:0000313" key="99">
    <source>
        <dbReference type="Proteomes" id="UP000840197"/>
    </source>
</evidence>
<dbReference type="Proteomes" id="UP000389283">
    <property type="component" value="Unassembled WGS sequence"/>
</dbReference>
<dbReference type="Proteomes" id="UP000393182">
    <property type="component" value="Unassembled WGS sequence"/>
</dbReference>
<dbReference type="Proteomes" id="UP000566721">
    <property type="component" value="Unassembled WGS sequence"/>
</dbReference>
<dbReference type="Proteomes" id="UP000548278">
    <property type="component" value="Unassembled WGS sequence"/>
</dbReference>
<proteinExistence type="predicted"/>
<evidence type="ECO:0000313" key="18">
    <source>
        <dbReference type="EMBL" id="EAE4940569.1"/>
    </source>
</evidence>
<evidence type="ECO:0000313" key="60">
    <source>
        <dbReference type="Proteomes" id="UP000331186"/>
    </source>
</evidence>
<evidence type="ECO:0000313" key="48">
    <source>
        <dbReference type="EMBL" id="HAB8555755.1"/>
    </source>
</evidence>
<reference evidence="55 94" key="10">
    <citation type="submission" date="2020-06" db="EMBL/GenBank/DDBJ databases">
        <title>Two Listeria outbreaks in Switzerland in 2018 and 2020.</title>
        <authorList>
            <person name="Stevens M.J.A."/>
            <person name="Bloemberg G."/>
            <person name="Nusch-Inderbinnen M."/>
            <person name="Stephan R."/>
        </authorList>
    </citation>
    <scope>NUCLEOTIDE SEQUENCE [LARGE SCALE GENOMIC DNA]</scope>
    <source>
        <strain evidence="55 94">N18-0707</strain>
    </source>
</reference>
<feature type="transmembrane region" description="Helical" evidence="7">
    <location>
        <begin position="130"/>
        <end position="149"/>
    </location>
</feature>
<evidence type="ECO:0000313" key="10">
    <source>
        <dbReference type="EMBL" id="EAC6547711.1"/>
    </source>
</evidence>
<evidence type="ECO:0000313" key="51">
    <source>
        <dbReference type="EMBL" id="HAC1755458.1"/>
    </source>
</evidence>
<reference evidence="61 63" key="5">
    <citation type="submission" date="2018-06" db="EMBL/GenBank/DDBJ databases">
        <authorList>
            <consortium name="PulseNet: The National Subtyping Network for Foodborne Disease Surveillance"/>
            <person name="Tarr C.L."/>
            <person name="Trees E."/>
            <person name="Katz L.S."/>
            <person name="Carleton-Romer H.A."/>
            <person name="Stroika S."/>
            <person name="Kucerova Z."/>
            <person name="Roache K.F."/>
            <person name="Sabol A.L."/>
            <person name="Besser J."/>
            <person name="Gerner-Smidt P."/>
        </authorList>
    </citation>
    <scope>NUCLEOTIDE SEQUENCE [LARGE SCALE GENOMIC DNA]</scope>
    <source>
        <strain evidence="8 63">2015L-6227</strain>
        <strain evidence="17 61">PNUSAL000134</strain>
        <strain evidence="12 67">PNUSAL000910</strain>
        <strain evidence="19 68">PNUSAL002180</strain>
        <strain evidence="20 83">PNUSAL002298</strain>
        <strain evidence="34 66">PNUSAL004402</strain>
        <strain evidence="41 86">PNUSAL005692</strain>
    </source>
</reference>
<dbReference type="EMBL" id="AAAIXK010000006">
    <property type="protein sequence ID" value="EAC5551002.1"/>
    <property type="molecule type" value="Genomic_DNA"/>
</dbReference>
<evidence type="ECO:0000313" key="20">
    <source>
        <dbReference type="EMBL" id="EAG1892118.1"/>
    </source>
</evidence>
<dbReference type="EMBL" id="AABGUK010000001">
    <property type="protein sequence ID" value="EAH4241052.1"/>
    <property type="molecule type" value="Genomic_DNA"/>
</dbReference>
<evidence type="ECO:0000313" key="16">
    <source>
        <dbReference type="EMBL" id="EAE1339348.1"/>
    </source>
</evidence>
<dbReference type="Proteomes" id="UP000467347">
    <property type="component" value="Unassembled WGS sequence"/>
</dbReference>
<evidence type="ECO:0000313" key="22">
    <source>
        <dbReference type="EMBL" id="EAG2245960.1"/>
    </source>
</evidence>
<dbReference type="EMBL" id="AAAKQF010000005">
    <property type="protein sequence ID" value="EAC9040384.1"/>
    <property type="molecule type" value="Genomic_DNA"/>
</dbReference>
<dbReference type="Proteomes" id="UP000853596">
    <property type="component" value="Unassembled WGS sequence"/>
</dbReference>
<dbReference type="EMBL" id="AAIAJJ010000002">
    <property type="protein sequence ID" value="ECC1555883.1"/>
    <property type="molecule type" value="Genomic_DNA"/>
</dbReference>
<comment type="subcellular location">
    <subcellularLocation>
        <location evidence="1">Cell membrane</location>
        <topology evidence="1">Multi-pass membrane protein</topology>
    </subcellularLocation>
</comment>
<evidence type="ECO:0000256" key="7">
    <source>
        <dbReference type="SAM" id="Phobius"/>
    </source>
</evidence>
<dbReference type="EMBL" id="QXLS01000001">
    <property type="protein sequence ID" value="RKA11095.1"/>
    <property type="molecule type" value="Genomic_DNA"/>
</dbReference>
<feature type="transmembrane region" description="Helical" evidence="7">
    <location>
        <begin position="12"/>
        <end position="34"/>
    </location>
</feature>
<dbReference type="Proteomes" id="UP000481141">
    <property type="component" value="Unassembled WGS sequence"/>
</dbReference>
<evidence type="ECO:0000313" key="93">
    <source>
        <dbReference type="Proteomes" id="UP000540117"/>
    </source>
</evidence>
<dbReference type="EMBL" id="AAASLB010000001">
    <property type="protein sequence ID" value="EAE4940569.1"/>
    <property type="molecule type" value="Genomic_DNA"/>
</dbReference>
<dbReference type="Proteomes" id="UP000344343">
    <property type="component" value="Unassembled WGS sequence"/>
</dbReference>
<evidence type="ECO:0000313" key="47">
    <source>
        <dbReference type="EMBL" id="HAB8398585.1"/>
    </source>
</evidence>
<evidence type="ECO:0000313" key="94">
    <source>
        <dbReference type="Proteomes" id="UP000544530"/>
    </source>
</evidence>
<dbReference type="Proteomes" id="UP000322220">
    <property type="component" value="Unassembled WGS sequence"/>
</dbReference>
<keyword evidence="6 7" id="KW-0472">Membrane</keyword>
<evidence type="ECO:0000313" key="12">
    <source>
        <dbReference type="EMBL" id="EAC9040384.1"/>
    </source>
</evidence>
<evidence type="ECO:0000313" key="50">
    <source>
        <dbReference type="EMBL" id="HAC0274225.1"/>
    </source>
</evidence>
<dbReference type="Proteomes" id="UP000844415">
    <property type="component" value="Unassembled WGS sequence"/>
</dbReference>
<dbReference type="RefSeq" id="WP_003727255.1">
    <property type="nucleotide sequence ID" value="NC_021824.1"/>
</dbReference>
<evidence type="ECO:0000313" key="69">
    <source>
        <dbReference type="Proteomes" id="UP000364988"/>
    </source>
</evidence>
<dbReference type="Proteomes" id="UP000841146">
    <property type="component" value="Unassembled WGS sequence"/>
</dbReference>
<feature type="transmembrane region" description="Helical" evidence="7">
    <location>
        <begin position="249"/>
        <end position="267"/>
    </location>
</feature>
<dbReference type="EMBL" id="DAAEEB010000005">
    <property type="protein sequence ID" value="HAA8053242.1"/>
    <property type="molecule type" value="Genomic_DNA"/>
</dbReference>
<evidence type="ECO:0000313" key="32">
    <source>
        <dbReference type="EMBL" id="EAH3294621.1"/>
    </source>
</evidence>
<reference evidence="91 92" key="6">
    <citation type="submission" date="2019-04" db="EMBL/GenBank/DDBJ databases">
        <authorList>
            <person name="Ashton P.M."/>
            <person name="Dallman T."/>
            <person name="Nair S."/>
            <person name="De Pinna E."/>
            <person name="Peters T."/>
            <person name="Grant K."/>
        </authorList>
    </citation>
    <scope>NUCLEOTIDE SEQUENCE [LARGE SCALE GENOMIC DNA]</scope>
    <source>
        <strain evidence="31 92">282333</strain>
        <strain evidence="32 91">282352</strain>
        <strain evidence="30 95">289003</strain>
        <strain evidence="44 82">788324</strain>
        <strain evidence="18">RL15000286</strain>
    </source>
</reference>
<evidence type="ECO:0000313" key="85">
    <source>
        <dbReference type="Proteomes" id="UP000481141"/>
    </source>
</evidence>
<dbReference type="EMBL" id="DAAIJL010000001">
    <property type="protein sequence ID" value="HAB8555755.1"/>
    <property type="molecule type" value="Genomic_DNA"/>
</dbReference>
<evidence type="ECO:0000313" key="88">
    <source>
        <dbReference type="Proteomes" id="UP000525850"/>
    </source>
</evidence>
<evidence type="ECO:0000313" key="52">
    <source>
        <dbReference type="EMBL" id="HAJ9592105.1"/>
    </source>
</evidence>
<feature type="transmembrane region" description="Helical" evidence="7">
    <location>
        <begin position="54"/>
        <end position="77"/>
    </location>
</feature>
<evidence type="ECO:0000313" key="67">
    <source>
        <dbReference type="Proteomes" id="UP000354255"/>
    </source>
</evidence>
<dbReference type="Proteomes" id="UP000478682">
    <property type="component" value="Unassembled WGS sequence"/>
</dbReference>
<dbReference type="Proteomes" id="UP000368512">
    <property type="component" value="Unassembled WGS sequence"/>
</dbReference>
<evidence type="ECO:0000313" key="17">
    <source>
        <dbReference type="EMBL" id="EAE2354701.1"/>
    </source>
</evidence>
<dbReference type="EMBL" id="DAAJFY010000001">
    <property type="protein sequence ID" value="HAC0274225.1"/>
    <property type="molecule type" value="Genomic_DNA"/>
</dbReference>
<evidence type="ECO:0000313" key="70">
    <source>
        <dbReference type="Proteomes" id="UP000365297"/>
    </source>
</evidence>
<evidence type="ECO:0000313" key="43">
    <source>
        <dbReference type="EMBL" id="EDN9837164.1"/>
    </source>
</evidence>
<dbReference type="Proteomes" id="UP000522199">
    <property type="component" value="Unassembled WGS sequence"/>
</dbReference>
<dbReference type="Proteomes" id="UP000549379">
    <property type="component" value="Unassembled WGS sequence"/>
</dbReference>
<evidence type="ECO:0000313" key="19">
    <source>
        <dbReference type="EMBL" id="EAG0867813.1"/>
    </source>
</evidence>
<evidence type="ECO:0000313" key="37">
    <source>
        <dbReference type="EMBL" id="ECB9514148.1"/>
    </source>
</evidence>
<dbReference type="Proteomes" id="UP000530452">
    <property type="component" value="Unassembled WGS sequence"/>
</dbReference>
<dbReference type="Proteomes" id="UP000843775">
    <property type="component" value="Unassembled WGS sequence"/>
</dbReference>
<evidence type="ECO:0000313" key="41">
    <source>
        <dbReference type="EMBL" id="ECY9782673.1"/>
    </source>
</evidence>
<evidence type="ECO:0000313" key="77">
    <source>
        <dbReference type="Proteomes" id="UP000423131"/>
    </source>
</evidence>
<dbReference type="EMBL" id="DABXZF010000035">
    <property type="protein sequence ID" value="HAO5923340.1"/>
    <property type="molecule type" value="Genomic_DNA"/>
</dbReference>
<feature type="transmembrane region" description="Helical" evidence="7">
    <location>
        <begin position="411"/>
        <end position="430"/>
    </location>
</feature>
<evidence type="ECO:0000313" key="90">
    <source>
        <dbReference type="Proteomes" id="UP000528151"/>
    </source>
</evidence>
<dbReference type="EMBL" id="AABFVG010000006">
    <property type="protein sequence ID" value="EAH2282422.1"/>
    <property type="molecule type" value="Genomic_DNA"/>
</dbReference>
<dbReference type="EMBL" id="AAHZFY010000023">
    <property type="protein sequence ID" value="ECB9514148.1"/>
    <property type="molecule type" value="Genomic_DNA"/>
</dbReference>
<dbReference type="EMBL" id="AAHZFN010000002">
    <property type="protein sequence ID" value="ECB9472461.1"/>
    <property type="molecule type" value="Genomic_DNA"/>
</dbReference>
<dbReference type="EMBL" id="AABBZO010000020">
    <property type="protein sequence ID" value="EAG4463351.1"/>
    <property type="molecule type" value="Genomic_DNA"/>
</dbReference>
<evidence type="ECO:0000313" key="55">
    <source>
        <dbReference type="EMBL" id="NYA00650.1"/>
    </source>
</evidence>
<dbReference type="PANTHER" id="PTHR42925">
    <property type="entry name" value="MULTIDRUG AND TOXIN EFFLUX PROTEIN MATE FAMILY"/>
    <property type="match status" value="1"/>
</dbReference>
<dbReference type="Proteomes" id="UP000350032">
    <property type="component" value="Unassembled WGS sequence"/>
</dbReference>
<keyword evidence="4 7" id="KW-0812">Transmembrane</keyword>
<dbReference type="Proteomes" id="UP000354255">
    <property type="component" value="Unassembled WGS sequence"/>
</dbReference>
<dbReference type="InterPro" id="IPR048279">
    <property type="entry name" value="MdtK-like"/>
</dbReference>
<dbReference type="EMBL" id="AAANYN010000004">
    <property type="protein sequence ID" value="EAD5773486.1"/>
    <property type="molecule type" value="Genomic_DNA"/>
</dbReference>
<evidence type="ECO:0000313" key="91">
    <source>
        <dbReference type="Proteomes" id="UP000530452"/>
    </source>
</evidence>
<dbReference type="EMBL" id="AAAQQZ010000005">
    <property type="protein sequence ID" value="EAE1339348.1"/>
    <property type="molecule type" value="Genomic_DNA"/>
</dbReference>
<evidence type="ECO:0000313" key="68">
    <source>
        <dbReference type="Proteomes" id="UP000358545"/>
    </source>
</evidence>
<dbReference type="GO" id="GO:0015297">
    <property type="term" value="F:antiporter activity"/>
    <property type="evidence" value="ECO:0007669"/>
    <property type="project" value="InterPro"/>
</dbReference>
<dbReference type="EMBL" id="AABBHO010000015">
    <property type="protein sequence ID" value="EAG2996954.1"/>
    <property type="molecule type" value="Genomic_DNA"/>
</dbReference>
<evidence type="ECO:0000313" key="95">
    <source>
        <dbReference type="Proteomes" id="UP000546397"/>
    </source>
</evidence>
<evidence type="ECO:0000313" key="58">
    <source>
        <dbReference type="Proteomes" id="UP000272537"/>
    </source>
</evidence>
<evidence type="ECO:0000313" key="97">
    <source>
        <dbReference type="Proteomes" id="UP000549379"/>
    </source>
</evidence>
<evidence type="ECO:0000313" key="13">
    <source>
        <dbReference type="EMBL" id="EAD3791828.1"/>
    </source>
</evidence>
<dbReference type="Proteomes" id="UP000398321">
    <property type="component" value="Unassembled WGS sequence"/>
</dbReference>
<dbReference type="EMBL" id="AABGHY010000006">
    <property type="protein sequence ID" value="EAH3294621.1"/>
    <property type="molecule type" value="Genomic_DNA"/>
</dbReference>
<dbReference type="Proteomes" id="UP000379076">
    <property type="component" value="Unassembled WGS sequence"/>
</dbReference>
<keyword evidence="3" id="KW-1003">Cell membrane</keyword>
<dbReference type="Proteomes" id="UP000528151">
    <property type="component" value="Unassembled WGS sequence"/>
</dbReference>
<dbReference type="Proteomes" id="UP000478704">
    <property type="component" value="Unassembled WGS sequence"/>
</dbReference>
<evidence type="ECO:0000313" key="64">
    <source>
        <dbReference type="Proteomes" id="UP000344343"/>
    </source>
</evidence>
<dbReference type="Proteomes" id="UP000525850">
    <property type="component" value="Unassembled WGS sequence"/>
</dbReference>